<dbReference type="EMBL" id="BLKM01000652">
    <property type="protein sequence ID" value="GFG36606.1"/>
    <property type="molecule type" value="Genomic_DNA"/>
</dbReference>
<keyword evidence="3" id="KW-1185">Reference proteome</keyword>
<organism evidence="2 3">
    <name type="scientific">Coptotermes formosanus</name>
    <name type="common">Formosan subterranean termite</name>
    <dbReference type="NCBI Taxonomy" id="36987"/>
    <lineage>
        <taxon>Eukaryota</taxon>
        <taxon>Metazoa</taxon>
        <taxon>Ecdysozoa</taxon>
        <taxon>Arthropoda</taxon>
        <taxon>Hexapoda</taxon>
        <taxon>Insecta</taxon>
        <taxon>Pterygota</taxon>
        <taxon>Neoptera</taxon>
        <taxon>Polyneoptera</taxon>
        <taxon>Dictyoptera</taxon>
        <taxon>Blattodea</taxon>
        <taxon>Blattoidea</taxon>
        <taxon>Termitoidae</taxon>
        <taxon>Rhinotermitidae</taxon>
        <taxon>Coptotermes</taxon>
    </lineage>
</organism>
<dbReference type="InParanoid" id="A0A6L2PVM8"/>
<name>A0A6L2PVM8_COPFO</name>
<sequence>MFFSRRPNDRNVVIPFHRNASNLSSSSVVGGSPSPAGTSVTAATFHFGPGFEPQQQISRYPSGSNAGAAAASSGSNPGCPSQQHVVHFHVNPGVTVSFQMGDNVQVIK</sequence>
<feature type="compositionally biased region" description="Low complexity" evidence="1">
    <location>
        <begin position="61"/>
        <end position="78"/>
    </location>
</feature>
<comment type="caution">
    <text evidence="2">The sequence shown here is derived from an EMBL/GenBank/DDBJ whole genome shotgun (WGS) entry which is preliminary data.</text>
</comment>
<gene>
    <name evidence="2" type="ORF">Cfor_05817</name>
</gene>
<reference evidence="3" key="1">
    <citation type="submission" date="2020-01" db="EMBL/GenBank/DDBJ databases">
        <title>Draft genome sequence of the Termite Coptotermes fromosanus.</title>
        <authorList>
            <person name="Itakura S."/>
            <person name="Yosikawa Y."/>
            <person name="Umezawa K."/>
        </authorList>
    </citation>
    <scope>NUCLEOTIDE SEQUENCE [LARGE SCALE GENOMIC DNA]</scope>
</reference>
<evidence type="ECO:0000313" key="3">
    <source>
        <dbReference type="Proteomes" id="UP000502823"/>
    </source>
</evidence>
<feature type="region of interest" description="Disordered" evidence="1">
    <location>
        <begin position="51"/>
        <end position="82"/>
    </location>
</feature>
<proteinExistence type="predicted"/>
<accession>A0A6L2PVM8</accession>
<evidence type="ECO:0000256" key="1">
    <source>
        <dbReference type="SAM" id="MobiDB-lite"/>
    </source>
</evidence>
<protein>
    <submittedName>
        <fullName evidence="2">Uncharacterized protein</fullName>
    </submittedName>
</protein>
<dbReference type="AlphaFoldDB" id="A0A6L2PVM8"/>
<dbReference type="Proteomes" id="UP000502823">
    <property type="component" value="Unassembled WGS sequence"/>
</dbReference>
<dbReference type="OrthoDB" id="6776908at2759"/>
<feature type="non-terminal residue" evidence="2">
    <location>
        <position position="108"/>
    </location>
</feature>
<evidence type="ECO:0000313" key="2">
    <source>
        <dbReference type="EMBL" id="GFG36606.1"/>
    </source>
</evidence>